<dbReference type="Gene3D" id="1.20.1270.210">
    <property type="match status" value="1"/>
</dbReference>
<dbReference type="Gene3D" id="3.30.1120.70">
    <property type="match status" value="1"/>
</dbReference>
<dbReference type="Proteomes" id="UP001204579">
    <property type="component" value="Unassembled WGS sequence"/>
</dbReference>
<proteinExistence type="predicted"/>
<keyword evidence="2" id="KW-1185">Reference proteome</keyword>
<dbReference type="InterPro" id="IPR006944">
    <property type="entry name" value="Phage/GTA_portal"/>
</dbReference>
<dbReference type="RefSeq" id="WP_258336126.1">
    <property type="nucleotide sequence ID" value="NZ_JANRHJ010000015.1"/>
</dbReference>
<accession>A0AAW5N9G0</accession>
<evidence type="ECO:0000313" key="1">
    <source>
        <dbReference type="EMBL" id="MCR8874883.1"/>
    </source>
</evidence>
<reference evidence="1 2" key="1">
    <citation type="submission" date="2022-08" db="EMBL/GenBank/DDBJ databases">
        <authorList>
            <person name="Zeman M."/>
            <person name="Kubasova T."/>
        </authorList>
    </citation>
    <scope>NUCLEOTIDE SEQUENCE [LARGE SCALE GENOMIC DNA]</scope>
    <source>
        <strain evidence="1 2">ET62</strain>
    </source>
</reference>
<dbReference type="Pfam" id="PF04860">
    <property type="entry name" value="Phage_portal"/>
    <property type="match status" value="1"/>
</dbReference>
<evidence type="ECO:0000313" key="2">
    <source>
        <dbReference type="Proteomes" id="UP001204579"/>
    </source>
</evidence>
<dbReference type="NCBIfam" id="TIGR01537">
    <property type="entry name" value="portal_HK97"/>
    <property type="match status" value="1"/>
</dbReference>
<comment type="caution">
    <text evidence="1">The sequence shown here is derived from an EMBL/GenBank/DDBJ whole genome shotgun (WGS) entry which is preliminary data.</text>
</comment>
<gene>
    <name evidence="1" type="ORF">NW209_12835</name>
</gene>
<organism evidence="1 2">
    <name type="scientific">Phocaeicola barnesiae</name>
    <dbReference type="NCBI Taxonomy" id="376804"/>
    <lineage>
        <taxon>Bacteria</taxon>
        <taxon>Pseudomonadati</taxon>
        <taxon>Bacteroidota</taxon>
        <taxon>Bacteroidia</taxon>
        <taxon>Bacteroidales</taxon>
        <taxon>Bacteroidaceae</taxon>
        <taxon>Phocaeicola</taxon>
    </lineage>
</organism>
<dbReference type="InterPro" id="IPR006427">
    <property type="entry name" value="Portal_HK97"/>
</dbReference>
<dbReference type="EMBL" id="JANRHJ010000015">
    <property type="protein sequence ID" value="MCR8874883.1"/>
    <property type="molecule type" value="Genomic_DNA"/>
</dbReference>
<dbReference type="Gene3D" id="3.40.140.120">
    <property type="match status" value="1"/>
</dbReference>
<protein>
    <submittedName>
        <fullName evidence="1">Phage portal protein</fullName>
    </submittedName>
</protein>
<name>A0AAW5N9G0_9BACT</name>
<dbReference type="AlphaFoldDB" id="A0AAW5N9G0"/>
<sequence>MNIFNIFRRKDNKRNTEERSYYTDALTFNAYSSYNSSYAMRLSAVYRAVQLISDSIAMLPVSISVLQNGYKTVDTTNKLNYILNCCPNALMTRYTFVKNLITDVLLQGNGFAYIKRDEKGNCIGLDYIKATDVTIHYNELSKELFYTATGYRNKIEPCNIIHLLRYSNNAVEGISVIKNAISTLQLSTDIDNQAANFFKSGCSLNGILKVNSTLTEQQRQQIKSSWNTTYNGNGGGLAVIQGNMDYQQISVNAADAQLLESRNYQISDIARFFGISPILLGDLSKSSYSTLEQTQLQFLSQTLQPYITMLELEFTRKIFRPSQSGKFFVDWDEKALLRTDKTTVANYYVTLLQNGLLTANEIRKELGYPEIEGGDTTVMQAQYLSQQAINNEQIEKNIIQDEKTE</sequence>